<dbReference type="InterPro" id="IPR000432">
    <property type="entry name" value="DNA_mismatch_repair_MutS_C"/>
</dbReference>
<dbReference type="GO" id="GO:0004519">
    <property type="term" value="F:endonuclease activity"/>
    <property type="evidence" value="ECO:0007669"/>
    <property type="project" value="UniProtKB-UniRule"/>
</dbReference>
<dbReference type="InterPro" id="IPR036187">
    <property type="entry name" value="DNA_mismatch_repair_MutS_sf"/>
</dbReference>
<dbReference type="InterPro" id="IPR046893">
    <property type="entry name" value="MSSS"/>
</dbReference>
<dbReference type="SMART" id="SM00463">
    <property type="entry name" value="SMR"/>
    <property type="match status" value="1"/>
</dbReference>
<comment type="function">
    <text evidence="8">Acts as a ribosome collision sensor, splitting the ribosome into its 2 subunits. Detects stalled/collided 70S ribosomes which it binds and splits by an ATP-hydrolysis driven conformational change. Acts upstream of the ribosome quality control system (RQC), a ribosome-associated complex that mediates the extraction of incompletely synthesized nascent chains from stalled ribosomes and their subsequent degradation. Probably generates substrates for RQC.</text>
</comment>
<dbReference type="EC" id="3.1.-.-" evidence="8"/>
<dbReference type="PROSITE" id="PS00486">
    <property type="entry name" value="DNA_MISMATCH_REPAIR_2"/>
    <property type="match status" value="1"/>
</dbReference>
<dbReference type="Gene3D" id="3.30.1370.110">
    <property type="match status" value="1"/>
</dbReference>
<dbReference type="GO" id="GO:0016887">
    <property type="term" value="F:ATP hydrolysis activity"/>
    <property type="evidence" value="ECO:0007669"/>
    <property type="project" value="InterPro"/>
</dbReference>
<accession>A0AAW4WC42</accession>
<dbReference type="GO" id="GO:0030983">
    <property type="term" value="F:mismatched DNA binding"/>
    <property type="evidence" value="ECO:0007669"/>
    <property type="project" value="InterPro"/>
</dbReference>
<evidence type="ECO:0000256" key="6">
    <source>
        <dbReference type="ARBA" id="ARBA00022884"/>
    </source>
</evidence>
<dbReference type="GO" id="GO:0019843">
    <property type="term" value="F:rRNA binding"/>
    <property type="evidence" value="ECO:0007669"/>
    <property type="project" value="UniProtKB-UniRule"/>
</dbReference>
<comment type="function">
    <text evidence="8">Endonuclease that is involved in the suppression of homologous recombination and thus may have a key role in the control of bacterial genetic diversity.</text>
</comment>
<dbReference type="Pfam" id="PF20297">
    <property type="entry name" value="MSSS"/>
    <property type="match status" value="1"/>
</dbReference>
<dbReference type="SMART" id="SM00534">
    <property type="entry name" value="MUTSac"/>
    <property type="match status" value="1"/>
</dbReference>
<dbReference type="Proteomes" id="UP001198893">
    <property type="component" value="Unassembled WGS sequence"/>
</dbReference>
<evidence type="ECO:0000256" key="9">
    <source>
        <dbReference type="SAM" id="Coils"/>
    </source>
</evidence>
<dbReference type="PANTHER" id="PTHR48466">
    <property type="entry name" value="OS10G0509000 PROTEIN-RELATED"/>
    <property type="match status" value="1"/>
</dbReference>
<evidence type="ECO:0000313" key="12">
    <source>
        <dbReference type="Proteomes" id="UP001198893"/>
    </source>
</evidence>
<comment type="subunit">
    <text evidence="8">Homodimer. Binds to stalled ribosomes, contacting rRNA.</text>
</comment>
<keyword evidence="6 8" id="KW-0694">RNA-binding</keyword>
<reference evidence="11" key="1">
    <citation type="submission" date="2021-10" db="EMBL/GenBank/DDBJ databases">
        <title>Anaerobic single-cell dispensing facilitates the cultivation of human gut bacteria.</title>
        <authorList>
            <person name="Afrizal A."/>
        </authorList>
    </citation>
    <scope>NUCLEOTIDE SEQUENCE</scope>
    <source>
        <strain evidence="11">CLA-AA-H204</strain>
    </source>
</reference>
<dbReference type="EC" id="3.6.4.-" evidence="8"/>
<dbReference type="GO" id="GO:0005524">
    <property type="term" value="F:ATP binding"/>
    <property type="evidence" value="ECO:0007669"/>
    <property type="project" value="UniProtKB-UniRule"/>
</dbReference>
<dbReference type="GO" id="GO:0006298">
    <property type="term" value="P:mismatch repair"/>
    <property type="evidence" value="ECO:0007669"/>
    <property type="project" value="InterPro"/>
</dbReference>
<comment type="caution">
    <text evidence="11">The sequence shown here is derived from an EMBL/GenBank/DDBJ whole genome shotgun (WGS) entry which is preliminary data.</text>
</comment>
<keyword evidence="4 8" id="KW-0378">Hydrolase</keyword>
<comment type="similarity">
    <text evidence="8">Belongs to the DNA mismatch repair MutS family. MutS2 subfamily.</text>
</comment>
<evidence type="ECO:0000259" key="10">
    <source>
        <dbReference type="PROSITE" id="PS50828"/>
    </source>
</evidence>
<evidence type="ECO:0000256" key="7">
    <source>
        <dbReference type="ARBA" id="ARBA00023125"/>
    </source>
</evidence>
<dbReference type="InterPro" id="IPR027417">
    <property type="entry name" value="P-loop_NTPase"/>
</dbReference>
<dbReference type="PANTHER" id="PTHR48466:SF2">
    <property type="entry name" value="OS10G0509000 PROTEIN"/>
    <property type="match status" value="1"/>
</dbReference>
<sequence>MNQKVLRTLEYNKIVERLAEYAFGADTKERCLSLLPSTSLSEITNAQQQTKDAMNRSLKKGRLDCSGIKPLSSAIRRVEIGGTMNIEELLGLCKLLETARRVKAYGRKEREDIPSDSLSELFDGLEPLSPLCDEICRCIISVDEISDDASSNLKSIRRSIRSTGDRIHAQLNQMLNNQNVRNCLQDFVITMRNGRYCLPVKAEAKSQITGMVHDQSSSGSTLFIEPMAVVNLNNELKELSIKEQDEIAVILATLSAKAGEYIPAIETDYQILTELDFIFAKAAYALEYNGITPHFNTERKIHILKGRHPLLDAKKVVPIDISLGSDFDQLVITGPNTGGKTVSLKTVGLLTLMGQAGLPIPSGDRSELAVFDDIFADIGDEQSIEQNLSTFSSHMTNIIHILKEANEHSLVLFDELCAGTDPTEGAALAVSILSYFHSRGIRTMATTHYSEIKIYALTTSGIENACCEFDVETLSPTYRLLIGIPGKSNAFAISKKLGLSDTLIEDARTRISSNEQNFEDLLSDLEASRITIEKEQAEINRYKSEIAALKQQLKNKQEKLDESRDAILRKAKEEANQILQEAKDTADEAIRNFNKYGTTRPSIQEMEKQRTNIREKMAANEKKSSKGKDTAIYNPKVPKKLRIGDSVKVLSMNLTGTVHSLPNAKGDLFVQMGILRSQVNIKDLVLIEDAAPGSKKYAKTGAGKLKMSKSASVSTEINLIGKTVDEAIALLDKYLDDAYLAHLPSVRIVHGKGTGALRSAVQSHLKRQSYIKSFHLGEFGEGDAGVTIAEFK</sequence>
<dbReference type="Pfam" id="PF00488">
    <property type="entry name" value="MutS_V"/>
    <property type="match status" value="1"/>
</dbReference>
<dbReference type="GO" id="GO:0045910">
    <property type="term" value="P:negative regulation of DNA recombination"/>
    <property type="evidence" value="ECO:0007669"/>
    <property type="project" value="InterPro"/>
</dbReference>
<dbReference type="SUPFAM" id="SSF48334">
    <property type="entry name" value="DNA repair protein MutS, domain III"/>
    <property type="match status" value="1"/>
</dbReference>
<evidence type="ECO:0000256" key="8">
    <source>
        <dbReference type="HAMAP-Rule" id="MF_00092"/>
    </source>
</evidence>
<feature type="domain" description="Smr" evidence="10">
    <location>
        <begin position="717"/>
        <end position="792"/>
    </location>
</feature>
<keyword evidence="1 8" id="KW-0540">Nuclease</keyword>
<dbReference type="SMART" id="SM00533">
    <property type="entry name" value="MUTSd"/>
    <property type="match status" value="1"/>
</dbReference>
<dbReference type="InterPro" id="IPR005747">
    <property type="entry name" value="MutS2"/>
</dbReference>
<keyword evidence="3 8" id="KW-0547">Nucleotide-binding</keyword>
<evidence type="ECO:0000313" key="11">
    <source>
        <dbReference type="EMBL" id="MCC2242343.1"/>
    </source>
</evidence>
<protein>
    <recommendedName>
        <fullName evidence="8">Endonuclease MutS2</fullName>
        <ecNumber evidence="8">3.1.-.-</ecNumber>
    </recommendedName>
    <alternativeName>
        <fullName evidence="8">Ribosome-associated protein quality control-upstream factor</fullName>
        <shortName evidence="8">RQC-upstream factor</shortName>
        <shortName evidence="8">RqcU</shortName>
        <ecNumber evidence="8">3.6.4.-</ecNumber>
    </alternativeName>
</protein>
<keyword evidence="7 8" id="KW-0238">DNA-binding</keyword>
<evidence type="ECO:0000256" key="2">
    <source>
        <dbReference type="ARBA" id="ARBA00022730"/>
    </source>
</evidence>
<name>A0AAW4WC42_9FIRM</name>
<evidence type="ECO:0000256" key="5">
    <source>
        <dbReference type="ARBA" id="ARBA00022840"/>
    </source>
</evidence>
<dbReference type="PROSITE" id="PS50828">
    <property type="entry name" value="SMR"/>
    <property type="match status" value="1"/>
</dbReference>
<dbReference type="GO" id="GO:0140664">
    <property type="term" value="F:ATP-dependent DNA damage sensor activity"/>
    <property type="evidence" value="ECO:0007669"/>
    <property type="project" value="InterPro"/>
</dbReference>
<dbReference type="Gene3D" id="3.40.50.300">
    <property type="entry name" value="P-loop containing nucleotide triphosphate hydrolases"/>
    <property type="match status" value="1"/>
</dbReference>
<keyword evidence="9" id="KW-0175">Coiled coil</keyword>
<dbReference type="PIRSF" id="PIRSF005814">
    <property type="entry name" value="MutS_YshD"/>
    <property type="match status" value="1"/>
</dbReference>
<dbReference type="InterPro" id="IPR036063">
    <property type="entry name" value="Smr_dom_sf"/>
</dbReference>
<dbReference type="SUPFAM" id="SSF160443">
    <property type="entry name" value="SMR domain-like"/>
    <property type="match status" value="1"/>
</dbReference>
<dbReference type="NCBIfam" id="TIGR01069">
    <property type="entry name" value="mutS2"/>
    <property type="match status" value="1"/>
</dbReference>
<evidence type="ECO:0000256" key="4">
    <source>
        <dbReference type="ARBA" id="ARBA00022801"/>
    </source>
</evidence>
<evidence type="ECO:0000256" key="1">
    <source>
        <dbReference type="ARBA" id="ARBA00022722"/>
    </source>
</evidence>
<dbReference type="InterPro" id="IPR045076">
    <property type="entry name" value="MutS"/>
</dbReference>
<dbReference type="Pfam" id="PF01713">
    <property type="entry name" value="Smr"/>
    <property type="match status" value="1"/>
</dbReference>
<keyword evidence="8 11" id="KW-0255">Endonuclease</keyword>
<organism evidence="11 12">
    <name type="scientific">Roseburia amylophila</name>
    <dbReference type="NCBI Taxonomy" id="2981794"/>
    <lineage>
        <taxon>Bacteria</taxon>
        <taxon>Bacillati</taxon>
        <taxon>Bacillota</taxon>
        <taxon>Clostridia</taxon>
        <taxon>Lachnospirales</taxon>
        <taxon>Lachnospiraceae</taxon>
        <taxon>Roseburia</taxon>
    </lineage>
</organism>
<dbReference type="GO" id="GO:0072344">
    <property type="term" value="P:rescue of stalled ribosome"/>
    <property type="evidence" value="ECO:0007669"/>
    <property type="project" value="UniProtKB-UniRule"/>
</dbReference>
<dbReference type="FunFam" id="3.40.50.300:FF:000830">
    <property type="entry name" value="Endonuclease MutS2"/>
    <property type="match status" value="1"/>
</dbReference>
<dbReference type="RefSeq" id="WP_227710194.1">
    <property type="nucleotide sequence ID" value="NZ_JAJEQW010000008.1"/>
</dbReference>
<dbReference type="InterPro" id="IPR007696">
    <property type="entry name" value="DNA_mismatch_repair_MutS_core"/>
</dbReference>
<dbReference type="GO" id="GO:0043023">
    <property type="term" value="F:ribosomal large subunit binding"/>
    <property type="evidence" value="ECO:0007669"/>
    <property type="project" value="UniProtKB-UniRule"/>
</dbReference>
<evidence type="ECO:0000256" key="3">
    <source>
        <dbReference type="ARBA" id="ARBA00022741"/>
    </source>
</evidence>
<proteinExistence type="inferred from homology"/>
<dbReference type="InterPro" id="IPR002625">
    <property type="entry name" value="Smr_dom"/>
</dbReference>
<feature type="binding site" evidence="8">
    <location>
        <begin position="334"/>
        <end position="341"/>
    </location>
    <ligand>
        <name>ATP</name>
        <dbReference type="ChEBI" id="CHEBI:30616"/>
    </ligand>
</feature>
<dbReference type="HAMAP" id="MF_00092">
    <property type="entry name" value="MutS2"/>
    <property type="match status" value="1"/>
</dbReference>
<keyword evidence="5 8" id="KW-0067">ATP-binding</keyword>
<feature type="coiled-coil region" evidence="9">
    <location>
        <begin position="525"/>
        <end position="623"/>
    </location>
</feature>
<dbReference type="CDD" id="cd03280">
    <property type="entry name" value="ABC_MutS2"/>
    <property type="match status" value="1"/>
</dbReference>
<dbReference type="AlphaFoldDB" id="A0AAW4WC42"/>
<keyword evidence="2 8" id="KW-0699">rRNA-binding</keyword>
<dbReference type="SUPFAM" id="SSF52540">
    <property type="entry name" value="P-loop containing nucleoside triphosphate hydrolases"/>
    <property type="match status" value="1"/>
</dbReference>
<gene>
    <name evidence="8" type="primary">mutS2</name>
    <name evidence="8" type="synonym">rqcU</name>
    <name evidence="11" type="ORF">LKD47_08560</name>
</gene>
<dbReference type="EMBL" id="JAJEQW010000008">
    <property type="protein sequence ID" value="MCC2242343.1"/>
    <property type="molecule type" value="Genomic_DNA"/>
</dbReference>